<dbReference type="RefSeq" id="WP_216872804.1">
    <property type="nucleotide sequence ID" value="NZ_JAERQM010000001.1"/>
</dbReference>
<dbReference type="Pfam" id="PF12840">
    <property type="entry name" value="HTH_20"/>
    <property type="match status" value="1"/>
</dbReference>
<dbReference type="EMBL" id="JAERQM010000001">
    <property type="protein sequence ID" value="MBU8542485.1"/>
    <property type="molecule type" value="Genomic_DNA"/>
</dbReference>
<dbReference type="InterPro" id="IPR052543">
    <property type="entry name" value="HTH_Metal-responsive_Reg"/>
</dbReference>
<name>A0ABS6H544_9PROT</name>
<gene>
    <name evidence="2" type="ORF">JJQ90_02150</name>
</gene>
<dbReference type="InterPro" id="IPR001845">
    <property type="entry name" value="HTH_ArsR_DNA-bd_dom"/>
</dbReference>
<evidence type="ECO:0000259" key="1">
    <source>
        <dbReference type="PROSITE" id="PS50987"/>
    </source>
</evidence>
<dbReference type="PANTHER" id="PTHR39168">
    <property type="entry name" value="TRANSCRIPTIONAL REGULATOR-RELATED"/>
    <property type="match status" value="1"/>
</dbReference>
<organism evidence="2 3">
    <name type="scientific">Falsiroseomonas oleicola</name>
    <dbReference type="NCBI Taxonomy" id="2801474"/>
    <lineage>
        <taxon>Bacteria</taxon>
        <taxon>Pseudomonadati</taxon>
        <taxon>Pseudomonadota</taxon>
        <taxon>Alphaproteobacteria</taxon>
        <taxon>Acetobacterales</taxon>
        <taxon>Roseomonadaceae</taxon>
        <taxon>Falsiroseomonas</taxon>
    </lineage>
</organism>
<dbReference type="InterPro" id="IPR011991">
    <property type="entry name" value="ArsR-like_HTH"/>
</dbReference>
<feature type="domain" description="HTH arsR-type" evidence="1">
    <location>
        <begin position="1"/>
        <end position="94"/>
    </location>
</feature>
<dbReference type="PROSITE" id="PS50987">
    <property type="entry name" value="HTH_ARSR_2"/>
    <property type="match status" value="1"/>
</dbReference>
<dbReference type="NCBIfam" id="NF033788">
    <property type="entry name" value="HTH_metalloreg"/>
    <property type="match status" value="1"/>
</dbReference>
<keyword evidence="3" id="KW-1185">Reference proteome</keyword>
<dbReference type="Proteomes" id="UP000689967">
    <property type="component" value="Unassembled WGS sequence"/>
</dbReference>
<protein>
    <submittedName>
        <fullName evidence="2">Metalloregulator ArsR/SmtB family transcription factor</fullName>
    </submittedName>
</protein>
<sequence>MSSNAAMAETAALVGDPARACMLNALMDGRALTAGELASVAGITAQTASGHLARLSAAGLLAMERQGRHRYHRLATPAVARMLEAIMMVAGGGPPPARPRRIGPADAAMRNARTCYDHLAGRLGVAIADAMAARGQVELATDGGVVTPAGVEFLTGLGIAPDAGGSRRAFCKPCLDWSERRHHLAGGLGAALCTRCFELGWVKRVPASRTVLVTRAGEAGLRQAFGIELG</sequence>
<proteinExistence type="predicted"/>
<dbReference type="PANTHER" id="PTHR39168:SF1">
    <property type="entry name" value="TRANSCRIPTIONAL REGULATORY PROTEIN"/>
    <property type="match status" value="1"/>
</dbReference>
<evidence type="ECO:0000313" key="2">
    <source>
        <dbReference type="EMBL" id="MBU8542485.1"/>
    </source>
</evidence>
<reference evidence="2 3" key="1">
    <citation type="submission" date="2021-01" db="EMBL/GenBank/DDBJ databases">
        <title>Roseomonas sp. nov, a bacterium isolated from an oil production mixture in Yumen Oilfield.</title>
        <authorList>
            <person name="Wu D."/>
        </authorList>
    </citation>
    <scope>NUCLEOTIDE SEQUENCE [LARGE SCALE GENOMIC DNA]</scope>
    <source>
        <strain evidence="2 3">ROY-5-3</strain>
    </source>
</reference>
<accession>A0ABS6H544</accession>
<dbReference type="CDD" id="cd00090">
    <property type="entry name" value="HTH_ARSR"/>
    <property type="match status" value="1"/>
</dbReference>
<comment type="caution">
    <text evidence="2">The sequence shown here is derived from an EMBL/GenBank/DDBJ whole genome shotgun (WGS) entry which is preliminary data.</text>
</comment>
<evidence type="ECO:0000313" key="3">
    <source>
        <dbReference type="Proteomes" id="UP000689967"/>
    </source>
</evidence>
<dbReference type="SMART" id="SM00418">
    <property type="entry name" value="HTH_ARSR"/>
    <property type="match status" value="1"/>
</dbReference>